<evidence type="ECO:0000256" key="1">
    <source>
        <dbReference type="SAM" id="Phobius"/>
    </source>
</evidence>
<gene>
    <name evidence="2" type="ORF">J0M35_10120</name>
</gene>
<dbReference type="Gene3D" id="3.30.1390.10">
    <property type="match status" value="1"/>
</dbReference>
<dbReference type="AlphaFoldDB" id="A0A8J7P804"/>
<evidence type="ECO:0000313" key="2">
    <source>
        <dbReference type="EMBL" id="MBN8660709.1"/>
    </source>
</evidence>
<organism evidence="2 3">
    <name type="scientific">Candidatus Obscuribacter phosphatis</name>
    <dbReference type="NCBI Taxonomy" id="1906157"/>
    <lineage>
        <taxon>Bacteria</taxon>
        <taxon>Bacillati</taxon>
        <taxon>Candidatus Melainabacteria</taxon>
        <taxon>Candidatus Obscuribacterales</taxon>
        <taxon>Candidatus Obscuribacteraceae</taxon>
        <taxon>Candidatus Obscuribacter</taxon>
    </lineage>
</organism>
<name>A0A8J7P804_9BACT</name>
<dbReference type="InterPro" id="IPR014719">
    <property type="entry name" value="Ribosomal_bL12_C/ClpS-like"/>
</dbReference>
<dbReference type="EMBL" id="JAFLCK010000012">
    <property type="protein sequence ID" value="MBN8660709.1"/>
    <property type="molecule type" value="Genomic_DNA"/>
</dbReference>
<keyword evidence="1" id="KW-0812">Transmembrane</keyword>
<keyword evidence="1" id="KW-1133">Transmembrane helix</keyword>
<dbReference type="Proteomes" id="UP000664277">
    <property type="component" value="Unassembled WGS sequence"/>
</dbReference>
<reference evidence="2" key="1">
    <citation type="submission" date="2021-02" db="EMBL/GenBank/DDBJ databases">
        <title>Genome-Resolved Metagenomics of a Microbial Community Performing Photosynthetic Biological Nutrient Removal.</title>
        <authorList>
            <person name="Mcdaniel E.A."/>
        </authorList>
    </citation>
    <scope>NUCLEOTIDE SEQUENCE</scope>
    <source>
        <strain evidence="2">UWPOB_OBS1</strain>
    </source>
</reference>
<proteinExistence type="predicted"/>
<keyword evidence="1" id="KW-0472">Membrane</keyword>
<sequence>MNSELTISIGLASLGMLFILGYLTIAARRESENLLLKPMKPGKRLTISKEAAEEIATLLRNNKRLEALKELRAASGADLKRAKEVIDRVAAGQSFRSMVSLKGEEQADSDIDSDSETELKQIEEELDGRLRDLLAKGRKIDAIKLYREQTGASLKEAKEAIEARDWQH</sequence>
<evidence type="ECO:0000313" key="3">
    <source>
        <dbReference type="Proteomes" id="UP000664277"/>
    </source>
</evidence>
<accession>A0A8J7P804</accession>
<evidence type="ECO:0008006" key="4">
    <source>
        <dbReference type="Google" id="ProtNLM"/>
    </source>
</evidence>
<protein>
    <recommendedName>
        <fullName evidence="4">Ribosomal protein L7/L12 C-terminal domain-containing protein</fullName>
    </recommendedName>
</protein>
<comment type="caution">
    <text evidence="2">The sequence shown here is derived from an EMBL/GenBank/DDBJ whole genome shotgun (WGS) entry which is preliminary data.</text>
</comment>
<feature type="transmembrane region" description="Helical" evidence="1">
    <location>
        <begin position="6"/>
        <end position="27"/>
    </location>
</feature>